<feature type="transmembrane region" description="Helical" evidence="14">
    <location>
        <begin position="34"/>
        <end position="53"/>
    </location>
</feature>
<evidence type="ECO:0000313" key="15">
    <source>
        <dbReference type="EMBL" id="HIS96425.1"/>
    </source>
</evidence>
<dbReference type="PROSITE" id="PS50283">
    <property type="entry name" value="NA_SOLUT_SYMP_3"/>
    <property type="match status" value="1"/>
</dbReference>
<feature type="transmembrane region" description="Helical" evidence="14">
    <location>
        <begin position="159"/>
        <end position="180"/>
    </location>
</feature>
<gene>
    <name evidence="15" type="ORF">IAD42_00450</name>
</gene>
<evidence type="ECO:0000313" key="16">
    <source>
        <dbReference type="Proteomes" id="UP000886876"/>
    </source>
</evidence>
<keyword evidence="4" id="KW-1003">Cell membrane</keyword>
<keyword evidence="5 14" id="KW-0812">Transmembrane</keyword>
<dbReference type="Proteomes" id="UP000886876">
    <property type="component" value="Unassembled WGS sequence"/>
</dbReference>
<feature type="transmembrane region" description="Helical" evidence="14">
    <location>
        <begin position="187"/>
        <end position="208"/>
    </location>
</feature>
<evidence type="ECO:0000256" key="4">
    <source>
        <dbReference type="ARBA" id="ARBA00022475"/>
    </source>
</evidence>
<dbReference type="AlphaFoldDB" id="A0A9D1G2Q7"/>
<dbReference type="CDD" id="cd10322">
    <property type="entry name" value="SLC5sbd"/>
    <property type="match status" value="1"/>
</dbReference>
<comment type="catalytic activity">
    <reaction evidence="12">
        <text>L-proline(in) + Na(+)(in) = L-proline(out) + Na(+)(out)</text>
        <dbReference type="Rhea" id="RHEA:28967"/>
        <dbReference type="ChEBI" id="CHEBI:29101"/>
        <dbReference type="ChEBI" id="CHEBI:60039"/>
    </reaction>
</comment>
<comment type="subcellular location">
    <subcellularLocation>
        <location evidence="1">Cell membrane</location>
        <topology evidence="1">Multi-pass membrane protein</topology>
    </subcellularLocation>
</comment>
<dbReference type="InterPro" id="IPR050277">
    <property type="entry name" value="Sodium:Solute_Symporter"/>
</dbReference>
<dbReference type="GO" id="GO:0006814">
    <property type="term" value="P:sodium ion transport"/>
    <property type="evidence" value="ECO:0007669"/>
    <property type="project" value="UniProtKB-KW"/>
</dbReference>
<keyword evidence="11" id="KW-0739">Sodium transport</keyword>
<evidence type="ECO:0000256" key="5">
    <source>
        <dbReference type="ARBA" id="ARBA00022692"/>
    </source>
</evidence>
<dbReference type="Pfam" id="PF00474">
    <property type="entry name" value="SSF"/>
    <property type="match status" value="1"/>
</dbReference>
<evidence type="ECO:0000256" key="9">
    <source>
        <dbReference type="ARBA" id="ARBA00023065"/>
    </source>
</evidence>
<sequence length="469" mass="50420">MTLVLTVVGLYMAAMLAVGIIFSKKASNAEEYYLSGRSLPTPVLMFTFAATWIGASSTMGKSGLAYVNGISAISPTIGSFIAFFIFTAFAGRIRRIGAEHNVSSIPDLFEKRFGKATSLIAALVIAWTMICTTGTQLIAFSKVLEYMFSPYGISYEQALIIGMAIVVFYTMLSGMYGVAYTDVIQGVILLVVIGLIVPVGVMGQVGGFAELKLQLGREYFEFSPDISMLGYTFTSFLYFVAGPPYWQRAFAAKSSRSATRGSLGGNIIIIFYTFAVVITGICAACIYPSVSESETEMVLLMVTEMFFPPIVYALTIASIISVIMSTTDSYLILSAQTVTTDIIYKVTKQRSQKETVIISRISVVAVGVFAVLYALKMSNIFEAMMLSMTQFSAAVAVPALAALFSKKVTREGMISSMLSGLVSSIVWSGVLHNPWGISEAISGSVISLAVIVLVSACTQKKGKPAPYFG</sequence>
<organism evidence="15 16">
    <name type="scientific">Candidatus Scatomorpha pullistercoris</name>
    <dbReference type="NCBI Taxonomy" id="2840929"/>
    <lineage>
        <taxon>Bacteria</taxon>
        <taxon>Bacillati</taxon>
        <taxon>Bacillota</taxon>
        <taxon>Clostridia</taxon>
        <taxon>Eubacteriales</taxon>
        <taxon>Candidatus Scatomorpha</taxon>
    </lineage>
</organism>
<feature type="transmembrane region" description="Helical" evidence="14">
    <location>
        <begin position="354"/>
        <end position="375"/>
    </location>
</feature>
<dbReference type="EMBL" id="DVJS01000010">
    <property type="protein sequence ID" value="HIS96425.1"/>
    <property type="molecule type" value="Genomic_DNA"/>
</dbReference>
<evidence type="ECO:0000256" key="3">
    <source>
        <dbReference type="ARBA" id="ARBA00022448"/>
    </source>
</evidence>
<keyword evidence="9" id="KW-0406">Ion transport</keyword>
<comment type="caution">
    <text evidence="15">The sequence shown here is derived from an EMBL/GenBank/DDBJ whole genome shotgun (WGS) entry which is preliminary data.</text>
</comment>
<comment type="similarity">
    <text evidence="2 13">Belongs to the sodium:solute symporter (SSF) (TC 2.A.21) family.</text>
</comment>
<keyword evidence="3" id="KW-0813">Transport</keyword>
<evidence type="ECO:0000256" key="6">
    <source>
        <dbReference type="ARBA" id="ARBA00022847"/>
    </source>
</evidence>
<dbReference type="InterPro" id="IPR038377">
    <property type="entry name" value="Na/Glc_symporter_sf"/>
</dbReference>
<evidence type="ECO:0000256" key="10">
    <source>
        <dbReference type="ARBA" id="ARBA00023136"/>
    </source>
</evidence>
<feature type="transmembrane region" description="Helical" evidence="14">
    <location>
        <begin position="381"/>
        <end position="404"/>
    </location>
</feature>
<keyword evidence="7 14" id="KW-1133">Transmembrane helix</keyword>
<evidence type="ECO:0000256" key="12">
    <source>
        <dbReference type="ARBA" id="ARBA00033708"/>
    </source>
</evidence>
<evidence type="ECO:0000256" key="2">
    <source>
        <dbReference type="ARBA" id="ARBA00006434"/>
    </source>
</evidence>
<keyword evidence="8" id="KW-0915">Sodium</keyword>
<feature type="transmembrane region" description="Helical" evidence="14">
    <location>
        <begin position="267"/>
        <end position="290"/>
    </location>
</feature>
<evidence type="ECO:0000256" key="7">
    <source>
        <dbReference type="ARBA" id="ARBA00022989"/>
    </source>
</evidence>
<dbReference type="PANTHER" id="PTHR48086">
    <property type="entry name" value="SODIUM/PROLINE SYMPORTER-RELATED"/>
    <property type="match status" value="1"/>
</dbReference>
<evidence type="ECO:0000256" key="1">
    <source>
        <dbReference type="ARBA" id="ARBA00004651"/>
    </source>
</evidence>
<feature type="transmembrane region" description="Helical" evidence="14">
    <location>
        <begin position="416"/>
        <end position="435"/>
    </location>
</feature>
<name>A0A9D1G2Q7_9FIRM</name>
<evidence type="ECO:0000256" key="8">
    <source>
        <dbReference type="ARBA" id="ARBA00023053"/>
    </source>
</evidence>
<feature type="transmembrane region" description="Helical" evidence="14">
    <location>
        <begin position="310"/>
        <end position="333"/>
    </location>
</feature>
<evidence type="ECO:0000256" key="11">
    <source>
        <dbReference type="ARBA" id="ARBA00023201"/>
    </source>
</evidence>
<dbReference type="Gene3D" id="1.20.1730.10">
    <property type="entry name" value="Sodium/glucose cotransporter"/>
    <property type="match status" value="1"/>
</dbReference>
<evidence type="ECO:0000256" key="14">
    <source>
        <dbReference type="SAM" id="Phobius"/>
    </source>
</evidence>
<dbReference type="InterPro" id="IPR001734">
    <property type="entry name" value="Na/solute_symporter"/>
</dbReference>
<feature type="transmembrane region" description="Helical" evidence="14">
    <location>
        <begin position="65"/>
        <end position="90"/>
    </location>
</feature>
<reference evidence="15" key="2">
    <citation type="journal article" date="2021" name="PeerJ">
        <title>Extensive microbial diversity within the chicken gut microbiome revealed by metagenomics and culture.</title>
        <authorList>
            <person name="Gilroy R."/>
            <person name="Ravi A."/>
            <person name="Getino M."/>
            <person name="Pursley I."/>
            <person name="Horton D.L."/>
            <person name="Alikhan N.F."/>
            <person name="Baker D."/>
            <person name="Gharbi K."/>
            <person name="Hall N."/>
            <person name="Watson M."/>
            <person name="Adriaenssens E.M."/>
            <person name="Foster-Nyarko E."/>
            <person name="Jarju S."/>
            <person name="Secka A."/>
            <person name="Antonio M."/>
            <person name="Oren A."/>
            <person name="Chaudhuri R.R."/>
            <person name="La Ragione R."/>
            <person name="Hildebrand F."/>
            <person name="Pallen M.J."/>
        </authorList>
    </citation>
    <scope>NUCLEOTIDE SEQUENCE</scope>
    <source>
        <strain evidence="15">ChiHecec3B27-6122</strain>
    </source>
</reference>
<dbReference type="GO" id="GO:0005886">
    <property type="term" value="C:plasma membrane"/>
    <property type="evidence" value="ECO:0007669"/>
    <property type="project" value="UniProtKB-SubCell"/>
</dbReference>
<dbReference type="GO" id="GO:0015293">
    <property type="term" value="F:symporter activity"/>
    <property type="evidence" value="ECO:0007669"/>
    <property type="project" value="UniProtKB-KW"/>
</dbReference>
<evidence type="ECO:0000256" key="13">
    <source>
        <dbReference type="RuleBase" id="RU362091"/>
    </source>
</evidence>
<feature type="transmembrane region" description="Helical" evidence="14">
    <location>
        <begin position="228"/>
        <end position="246"/>
    </location>
</feature>
<protein>
    <submittedName>
        <fullName evidence="15">Sodium:solute symporter family protein</fullName>
    </submittedName>
</protein>
<feature type="transmembrane region" description="Helical" evidence="14">
    <location>
        <begin position="441"/>
        <end position="458"/>
    </location>
</feature>
<feature type="transmembrane region" description="Helical" evidence="14">
    <location>
        <begin position="6"/>
        <end position="22"/>
    </location>
</feature>
<keyword evidence="10 14" id="KW-0472">Membrane</keyword>
<keyword evidence="6" id="KW-0769">Symport</keyword>
<reference evidence="15" key="1">
    <citation type="submission" date="2020-10" db="EMBL/GenBank/DDBJ databases">
        <authorList>
            <person name="Gilroy R."/>
        </authorList>
    </citation>
    <scope>NUCLEOTIDE SEQUENCE</scope>
    <source>
        <strain evidence="15">ChiHecec3B27-6122</strain>
    </source>
</reference>
<feature type="transmembrane region" description="Helical" evidence="14">
    <location>
        <begin position="119"/>
        <end position="139"/>
    </location>
</feature>
<proteinExistence type="inferred from homology"/>
<accession>A0A9D1G2Q7</accession>
<dbReference type="PANTHER" id="PTHR48086:SF3">
    <property type="entry name" value="SODIUM_PROLINE SYMPORTER"/>
    <property type="match status" value="1"/>
</dbReference>